<evidence type="ECO:0000256" key="3">
    <source>
        <dbReference type="ARBA" id="ARBA00022475"/>
    </source>
</evidence>
<dbReference type="PANTHER" id="PTHR43357:SF4">
    <property type="entry name" value="INNER MEMBRANE ABC TRANSPORTER PERMEASE PROTEIN YDCV"/>
    <property type="match status" value="1"/>
</dbReference>
<comment type="subcellular location">
    <subcellularLocation>
        <location evidence="1">Cell inner membrane</location>
        <topology evidence="1">Multi-pass membrane protein</topology>
    </subcellularLocation>
    <subcellularLocation>
        <location evidence="8">Cell membrane</location>
        <topology evidence="8">Multi-pass membrane protein</topology>
    </subcellularLocation>
</comment>
<evidence type="ECO:0000256" key="6">
    <source>
        <dbReference type="ARBA" id="ARBA00022989"/>
    </source>
</evidence>
<organism evidence="10 11">
    <name type="scientific">Candidatus Flavonifractor intestinipullorum</name>
    <dbReference type="NCBI Taxonomy" id="2838587"/>
    <lineage>
        <taxon>Bacteria</taxon>
        <taxon>Bacillati</taxon>
        <taxon>Bacillota</taxon>
        <taxon>Clostridia</taxon>
        <taxon>Eubacteriales</taxon>
        <taxon>Oscillospiraceae</taxon>
        <taxon>Flavonifractor</taxon>
    </lineage>
</organism>
<feature type="transmembrane region" description="Helical" evidence="8">
    <location>
        <begin position="69"/>
        <end position="89"/>
    </location>
</feature>
<keyword evidence="6 8" id="KW-1133">Transmembrane helix</keyword>
<feature type="transmembrane region" description="Helical" evidence="8">
    <location>
        <begin position="101"/>
        <end position="121"/>
    </location>
</feature>
<keyword evidence="7 8" id="KW-0472">Membrane</keyword>
<name>A0A9D2MCM8_9FIRM</name>
<reference evidence="10" key="2">
    <citation type="submission" date="2021-04" db="EMBL/GenBank/DDBJ databases">
        <authorList>
            <person name="Gilroy R."/>
        </authorList>
    </citation>
    <scope>NUCLEOTIDE SEQUENCE</scope>
    <source>
        <strain evidence="10">CHK189-11263</strain>
    </source>
</reference>
<reference evidence="10" key="1">
    <citation type="journal article" date="2021" name="PeerJ">
        <title>Extensive microbial diversity within the chicken gut microbiome revealed by metagenomics and culture.</title>
        <authorList>
            <person name="Gilroy R."/>
            <person name="Ravi A."/>
            <person name="Getino M."/>
            <person name="Pursley I."/>
            <person name="Horton D.L."/>
            <person name="Alikhan N.F."/>
            <person name="Baker D."/>
            <person name="Gharbi K."/>
            <person name="Hall N."/>
            <person name="Watson M."/>
            <person name="Adriaenssens E.M."/>
            <person name="Foster-Nyarko E."/>
            <person name="Jarju S."/>
            <person name="Secka A."/>
            <person name="Antonio M."/>
            <person name="Oren A."/>
            <person name="Chaudhuri R.R."/>
            <person name="La Ragione R."/>
            <person name="Hildebrand F."/>
            <person name="Pallen M.J."/>
        </authorList>
    </citation>
    <scope>NUCLEOTIDE SEQUENCE</scope>
    <source>
        <strain evidence="10">CHK189-11263</strain>
    </source>
</reference>
<feature type="transmembrane region" description="Helical" evidence="8">
    <location>
        <begin position="204"/>
        <end position="224"/>
    </location>
</feature>
<proteinExistence type="inferred from homology"/>
<keyword evidence="4" id="KW-0997">Cell inner membrane</keyword>
<dbReference type="GO" id="GO:0055085">
    <property type="term" value="P:transmembrane transport"/>
    <property type="evidence" value="ECO:0007669"/>
    <property type="project" value="InterPro"/>
</dbReference>
<dbReference type="InterPro" id="IPR035906">
    <property type="entry name" value="MetI-like_sf"/>
</dbReference>
<sequence>MRKRKLTPLLLLLPFLAVMALLLVSVGNILAQSLGYIPAFGLTEPTLDYYGALFREETFLDSLWVSLRIALLSAVFATVLGVAVCAALVQTGRTRGGMLYLIRVPILIPHAVAAVFVIQIASQTGLLARLACALGLLSDPAEFPQLLYTPGYGGAILAYLWKEIPFVAYFVLAFMAGISKTLGEAAENLGASPLRSFFQITLPLSLPAIARAFFIIFLFAFGGYELPLLLGPTLPKALPVEAYQLYTSPDLLQRPSAMAMNGIILLFSAGMALLYGLVLNRLCRRLGVAA</sequence>
<dbReference type="Gene3D" id="1.10.3720.10">
    <property type="entry name" value="MetI-like"/>
    <property type="match status" value="1"/>
</dbReference>
<comment type="similarity">
    <text evidence="8">Belongs to the binding-protein-dependent transport system permease family.</text>
</comment>
<evidence type="ECO:0000313" key="10">
    <source>
        <dbReference type="EMBL" id="HJB57596.1"/>
    </source>
</evidence>
<dbReference type="InterPro" id="IPR000515">
    <property type="entry name" value="MetI-like"/>
</dbReference>
<dbReference type="CDD" id="cd06261">
    <property type="entry name" value="TM_PBP2"/>
    <property type="match status" value="1"/>
</dbReference>
<feature type="domain" description="ABC transmembrane type-1" evidence="9">
    <location>
        <begin position="63"/>
        <end position="275"/>
    </location>
</feature>
<evidence type="ECO:0000256" key="2">
    <source>
        <dbReference type="ARBA" id="ARBA00022448"/>
    </source>
</evidence>
<dbReference type="AlphaFoldDB" id="A0A9D2MCM8"/>
<evidence type="ECO:0000256" key="8">
    <source>
        <dbReference type="RuleBase" id="RU363032"/>
    </source>
</evidence>
<dbReference type="SUPFAM" id="SSF161098">
    <property type="entry name" value="MetI-like"/>
    <property type="match status" value="1"/>
</dbReference>
<keyword evidence="3" id="KW-1003">Cell membrane</keyword>
<evidence type="ECO:0000256" key="5">
    <source>
        <dbReference type="ARBA" id="ARBA00022692"/>
    </source>
</evidence>
<feature type="transmembrane region" description="Helical" evidence="8">
    <location>
        <begin position="258"/>
        <end position="278"/>
    </location>
</feature>
<dbReference type="GO" id="GO:0005886">
    <property type="term" value="C:plasma membrane"/>
    <property type="evidence" value="ECO:0007669"/>
    <property type="project" value="UniProtKB-SubCell"/>
</dbReference>
<dbReference type="Proteomes" id="UP000824208">
    <property type="component" value="Unassembled WGS sequence"/>
</dbReference>
<accession>A0A9D2MCM8</accession>
<evidence type="ECO:0000313" key="11">
    <source>
        <dbReference type="Proteomes" id="UP000824208"/>
    </source>
</evidence>
<evidence type="ECO:0000256" key="4">
    <source>
        <dbReference type="ARBA" id="ARBA00022519"/>
    </source>
</evidence>
<dbReference type="Pfam" id="PF00528">
    <property type="entry name" value="BPD_transp_1"/>
    <property type="match status" value="1"/>
</dbReference>
<protein>
    <submittedName>
        <fullName evidence="10">ABC transporter permease subunit</fullName>
    </submittedName>
</protein>
<dbReference type="PANTHER" id="PTHR43357">
    <property type="entry name" value="INNER MEMBRANE ABC TRANSPORTER PERMEASE PROTEIN YDCV"/>
    <property type="match status" value="1"/>
</dbReference>
<feature type="transmembrane region" description="Helical" evidence="8">
    <location>
        <begin position="166"/>
        <end position="183"/>
    </location>
</feature>
<dbReference type="EMBL" id="DWYC01000075">
    <property type="protein sequence ID" value="HJB57596.1"/>
    <property type="molecule type" value="Genomic_DNA"/>
</dbReference>
<evidence type="ECO:0000256" key="1">
    <source>
        <dbReference type="ARBA" id="ARBA00004429"/>
    </source>
</evidence>
<evidence type="ECO:0000259" key="9">
    <source>
        <dbReference type="PROSITE" id="PS50928"/>
    </source>
</evidence>
<keyword evidence="5 8" id="KW-0812">Transmembrane</keyword>
<dbReference type="PROSITE" id="PS50928">
    <property type="entry name" value="ABC_TM1"/>
    <property type="match status" value="1"/>
</dbReference>
<keyword evidence="2 8" id="KW-0813">Transport</keyword>
<comment type="caution">
    <text evidence="10">The sequence shown here is derived from an EMBL/GenBank/DDBJ whole genome shotgun (WGS) entry which is preliminary data.</text>
</comment>
<evidence type="ECO:0000256" key="7">
    <source>
        <dbReference type="ARBA" id="ARBA00023136"/>
    </source>
</evidence>
<gene>
    <name evidence="10" type="ORF">H9714_08605</name>
</gene>